<evidence type="ECO:0000256" key="2">
    <source>
        <dbReference type="ARBA" id="ARBA00022823"/>
    </source>
</evidence>
<gene>
    <name evidence="3 6" type="primary">gcvH</name>
    <name evidence="6" type="ORF">HYY65_06480</name>
</gene>
<proteinExistence type="inferred from homology"/>
<organism evidence="6 7">
    <name type="scientific">Tectimicrobiota bacterium</name>
    <dbReference type="NCBI Taxonomy" id="2528274"/>
    <lineage>
        <taxon>Bacteria</taxon>
        <taxon>Pseudomonadati</taxon>
        <taxon>Nitrospinota/Tectimicrobiota group</taxon>
        <taxon>Candidatus Tectimicrobiota</taxon>
    </lineage>
</organism>
<comment type="cofactor">
    <cofactor evidence="3">
        <name>(R)-lipoate</name>
        <dbReference type="ChEBI" id="CHEBI:83088"/>
    </cofactor>
    <text evidence="3">Binds 1 lipoyl cofactor covalently.</text>
</comment>
<dbReference type="GO" id="GO:0005960">
    <property type="term" value="C:glycine cleavage complex"/>
    <property type="evidence" value="ECO:0007669"/>
    <property type="project" value="InterPro"/>
</dbReference>
<dbReference type="CDD" id="cd06848">
    <property type="entry name" value="GCS_H"/>
    <property type="match status" value="1"/>
</dbReference>
<dbReference type="PANTHER" id="PTHR11715:SF3">
    <property type="entry name" value="GLYCINE CLEAVAGE SYSTEM H PROTEIN-RELATED"/>
    <property type="match status" value="1"/>
</dbReference>
<dbReference type="GO" id="GO:0009249">
    <property type="term" value="P:protein lipoylation"/>
    <property type="evidence" value="ECO:0007669"/>
    <property type="project" value="TreeGrafter"/>
</dbReference>
<sequence length="129" mass="14210">MDLPEDLKYTREHEWARREGNRITVGITDYAQKELGDVVYVDLPPLGRTVSQGESFGVVESVKTVSDLYAPVGGKVVAGNEELVQKPELVNSSPYGEGWMIVIELSQAEELDNLLDARAYRALVEGQGS</sequence>
<dbReference type="PROSITE" id="PS50968">
    <property type="entry name" value="BIOTINYL_LIPOYL"/>
    <property type="match status" value="1"/>
</dbReference>
<protein>
    <recommendedName>
        <fullName evidence="3">Glycine cleavage system H protein</fullName>
    </recommendedName>
</protein>
<comment type="function">
    <text evidence="3">The glycine cleavage system catalyzes the degradation of glycine. The H protein shuttles the methylamine group of glycine from the P protein to the T protein.</text>
</comment>
<feature type="modified residue" description="N6-lipoyllysine" evidence="3 4">
    <location>
        <position position="63"/>
    </location>
</feature>
<dbReference type="GO" id="GO:0005829">
    <property type="term" value="C:cytosol"/>
    <property type="evidence" value="ECO:0007669"/>
    <property type="project" value="TreeGrafter"/>
</dbReference>
<dbReference type="Pfam" id="PF01597">
    <property type="entry name" value="GCV_H"/>
    <property type="match status" value="1"/>
</dbReference>
<dbReference type="SUPFAM" id="SSF51230">
    <property type="entry name" value="Single hybrid motif"/>
    <property type="match status" value="1"/>
</dbReference>
<dbReference type="InterPro" id="IPR002930">
    <property type="entry name" value="GCV_H"/>
</dbReference>
<dbReference type="PANTHER" id="PTHR11715">
    <property type="entry name" value="GLYCINE CLEAVAGE SYSTEM H PROTEIN"/>
    <property type="match status" value="1"/>
</dbReference>
<name>A0A932M020_UNCTE</name>
<keyword evidence="2 3" id="KW-0450">Lipoyl</keyword>
<comment type="subunit">
    <text evidence="3">The glycine cleavage system is composed of four proteins: P, T, L and H.</text>
</comment>
<feature type="domain" description="Lipoyl-binding" evidence="5">
    <location>
        <begin position="22"/>
        <end position="104"/>
    </location>
</feature>
<dbReference type="Proteomes" id="UP000741360">
    <property type="component" value="Unassembled WGS sequence"/>
</dbReference>
<comment type="similarity">
    <text evidence="1 3">Belongs to the GcvH family.</text>
</comment>
<evidence type="ECO:0000256" key="4">
    <source>
        <dbReference type="PIRSR" id="PIRSR617453-50"/>
    </source>
</evidence>
<dbReference type="InterPro" id="IPR003016">
    <property type="entry name" value="2-oxoA_DH_lipoyl-BS"/>
</dbReference>
<dbReference type="AlphaFoldDB" id="A0A932M020"/>
<reference evidence="6" key="1">
    <citation type="submission" date="2020-07" db="EMBL/GenBank/DDBJ databases">
        <title>Huge and variable diversity of episymbiotic CPR bacteria and DPANN archaea in groundwater ecosystems.</title>
        <authorList>
            <person name="He C.Y."/>
            <person name="Keren R."/>
            <person name="Whittaker M."/>
            <person name="Farag I.F."/>
            <person name="Doudna J."/>
            <person name="Cate J.H.D."/>
            <person name="Banfield J.F."/>
        </authorList>
    </citation>
    <scope>NUCLEOTIDE SEQUENCE</scope>
    <source>
        <strain evidence="6">NC_groundwater_717_Ag_S-0.2um_59_8</strain>
    </source>
</reference>
<dbReference type="InterPro" id="IPR000089">
    <property type="entry name" value="Biotin_lipoyl"/>
</dbReference>
<dbReference type="PROSITE" id="PS00189">
    <property type="entry name" value="LIPOYL"/>
    <property type="match status" value="1"/>
</dbReference>
<dbReference type="Gene3D" id="2.40.50.100">
    <property type="match status" value="1"/>
</dbReference>
<dbReference type="InterPro" id="IPR017453">
    <property type="entry name" value="GCV_H_sub"/>
</dbReference>
<evidence type="ECO:0000256" key="3">
    <source>
        <dbReference type="HAMAP-Rule" id="MF_00272"/>
    </source>
</evidence>
<accession>A0A932M020</accession>
<dbReference type="EMBL" id="JACPSX010000113">
    <property type="protein sequence ID" value="MBI3014693.1"/>
    <property type="molecule type" value="Genomic_DNA"/>
</dbReference>
<evidence type="ECO:0000259" key="5">
    <source>
        <dbReference type="PROSITE" id="PS50968"/>
    </source>
</evidence>
<evidence type="ECO:0000313" key="7">
    <source>
        <dbReference type="Proteomes" id="UP000741360"/>
    </source>
</evidence>
<comment type="caution">
    <text evidence="6">The sequence shown here is derived from an EMBL/GenBank/DDBJ whole genome shotgun (WGS) entry which is preliminary data.</text>
</comment>
<dbReference type="NCBIfam" id="NF002270">
    <property type="entry name" value="PRK01202.1"/>
    <property type="match status" value="1"/>
</dbReference>
<dbReference type="NCBIfam" id="TIGR00527">
    <property type="entry name" value="gcvH"/>
    <property type="match status" value="1"/>
</dbReference>
<dbReference type="InterPro" id="IPR033753">
    <property type="entry name" value="GCV_H/Fam206"/>
</dbReference>
<dbReference type="InterPro" id="IPR011053">
    <property type="entry name" value="Single_hybrid_motif"/>
</dbReference>
<dbReference type="HAMAP" id="MF_00272">
    <property type="entry name" value="GcvH"/>
    <property type="match status" value="1"/>
</dbReference>
<evidence type="ECO:0000313" key="6">
    <source>
        <dbReference type="EMBL" id="MBI3014693.1"/>
    </source>
</evidence>
<dbReference type="GO" id="GO:0019464">
    <property type="term" value="P:glycine decarboxylation via glycine cleavage system"/>
    <property type="evidence" value="ECO:0007669"/>
    <property type="project" value="UniProtKB-UniRule"/>
</dbReference>
<evidence type="ECO:0000256" key="1">
    <source>
        <dbReference type="ARBA" id="ARBA00009249"/>
    </source>
</evidence>